<dbReference type="RefSeq" id="WP_159980138.1">
    <property type="nucleotide sequence ID" value="NZ_BLIV01000008.1"/>
</dbReference>
<evidence type="ECO:0000313" key="4">
    <source>
        <dbReference type="Proteomes" id="UP000436522"/>
    </source>
</evidence>
<dbReference type="Proteomes" id="UP000436522">
    <property type="component" value="Unassembled WGS sequence"/>
</dbReference>
<dbReference type="PROSITE" id="PS50983">
    <property type="entry name" value="FE_B12_PBP"/>
    <property type="match status" value="1"/>
</dbReference>
<proteinExistence type="predicted"/>
<protein>
    <submittedName>
        <fullName evidence="3">Hemin ABC transporter substrate-binding protein</fullName>
    </submittedName>
</protein>
<comment type="caution">
    <text evidence="3">The sequence shown here is derived from an EMBL/GenBank/DDBJ whole genome shotgun (WGS) entry which is preliminary data.</text>
</comment>
<dbReference type="Gene3D" id="3.40.50.1980">
    <property type="entry name" value="Nitrogenase molybdenum iron protein domain"/>
    <property type="match status" value="2"/>
</dbReference>
<sequence>MIERRALLALSAAFCAAQPGRAFAADEMADVIAIGGAVTEIIFALGQGHRLLARDATSTYPAAAEALPDVGYMRRLSAEGVLSFAPALIISAEGAGPPEVIEILRAASVEFAEVPEGYDARAIVAKIHAVGAALDVPERAQALAEMTQAALEAAVAQAADVDAAPKRVMFVLSTQGGRILASGTGTGADGIIRMAGGTNAVSDFDGYKPLSDEAVSAAAPDVILMMDRTGDHAATDDELFGLPAFSATPAAETRDVVRMDGLFLLGFGPRTAEAVTALNRALYTS</sequence>
<keyword evidence="1" id="KW-0732">Signal</keyword>
<feature type="signal peptide" evidence="1">
    <location>
        <begin position="1"/>
        <end position="24"/>
    </location>
</feature>
<accession>A0A640VWF8</accession>
<evidence type="ECO:0000313" key="3">
    <source>
        <dbReference type="EMBL" id="GFE51934.1"/>
    </source>
</evidence>
<dbReference type="SUPFAM" id="SSF53807">
    <property type="entry name" value="Helical backbone' metal receptor"/>
    <property type="match status" value="1"/>
</dbReference>
<dbReference type="PANTHER" id="PTHR30535">
    <property type="entry name" value="VITAMIN B12-BINDING PROTEIN"/>
    <property type="match status" value="1"/>
</dbReference>
<organism evidence="3 4">
    <name type="scientific">Roseobacter cerasinus</name>
    <dbReference type="NCBI Taxonomy" id="2602289"/>
    <lineage>
        <taxon>Bacteria</taxon>
        <taxon>Pseudomonadati</taxon>
        <taxon>Pseudomonadota</taxon>
        <taxon>Alphaproteobacteria</taxon>
        <taxon>Rhodobacterales</taxon>
        <taxon>Roseobacteraceae</taxon>
        <taxon>Roseobacter</taxon>
    </lineage>
</organism>
<feature type="chain" id="PRO_5024854654" evidence="1">
    <location>
        <begin position="25"/>
        <end position="285"/>
    </location>
</feature>
<dbReference type="Pfam" id="PF01497">
    <property type="entry name" value="Peripla_BP_2"/>
    <property type="match status" value="1"/>
</dbReference>
<evidence type="ECO:0000259" key="2">
    <source>
        <dbReference type="PROSITE" id="PS50983"/>
    </source>
</evidence>
<dbReference type="OrthoDB" id="9797736at2"/>
<keyword evidence="4" id="KW-1185">Reference proteome</keyword>
<reference evidence="3 4" key="1">
    <citation type="submission" date="2019-12" db="EMBL/GenBank/DDBJ databases">
        <title>Roseobacter cerasinus sp. nov., isolated from seawater around aquaculture.</title>
        <authorList>
            <person name="Muramatsu S."/>
            <person name="Takabe Y."/>
            <person name="Mori K."/>
            <person name="Takaichi S."/>
            <person name="Hanada S."/>
        </authorList>
    </citation>
    <scope>NUCLEOTIDE SEQUENCE [LARGE SCALE GENOMIC DNA]</scope>
    <source>
        <strain evidence="3 4">AI77</strain>
    </source>
</reference>
<dbReference type="EMBL" id="BLIV01000008">
    <property type="protein sequence ID" value="GFE51934.1"/>
    <property type="molecule type" value="Genomic_DNA"/>
</dbReference>
<name>A0A640VWF8_9RHOB</name>
<dbReference type="InterPro" id="IPR050902">
    <property type="entry name" value="ABC_Transporter_SBP"/>
</dbReference>
<dbReference type="AlphaFoldDB" id="A0A640VWF8"/>
<dbReference type="InterPro" id="IPR002491">
    <property type="entry name" value="ABC_transptr_periplasmic_BD"/>
</dbReference>
<evidence type="ECO:0000256" key="1">
    <source>
        <dbReference type="SAM" id="SignalP"/>
    </source>
</evidence>
<gene>
    <name evidence="3" type="ORF">So717_36870</name>
</gene>
<feature type="domain" description="Fe/B12 periplasmic-binding" evidence="2">
    <location>
        <begin position="30"/>
        <end position="285"/>
    </location>
</feature>
<dbReference type="PANTHER" id="PTHR30535:SF4">
    <property type="entry name" value="HEMIN-BINDING PERIPLASMIC PROTEIN HMUT"/>
    <property type="match status" value="1"/>
</dbReference>